<protein>
    <submittedName>
        <fullName evidence="1">Uncharacterized protein</fullName>
    </submittedName>
</protein>
<gene>
    <name evidence="1" type="ORF">FA95DRAFT_1113528</name>
</gene>
<proteinExistence type="predicted"/>
<dbReference type="EMBL" id="MU276367">
    <property type="protein sequence ID" value="KAI0039032.1"/>
    <property type="molecule type" value="Genomic_DNA"/>
</dbReference>
<evidence type="ECO:0000313" key="2">
    <source>
        <dbReference type="Proteomes" id="UP000814033"/>
    </source>
</evidence>
<evidence type="ECO:0000313" key="1">
    <source>
        <dbReference type="EMBL" id="KAI0039032.1"/>
    </source>
</evidence>
<reference evidence="1" key="1">
    <citation type="submission" date="2021-02" db="EMBL/GenBank/DDBJ databases">
        <authorList>
            <consortium name="DOE Joint Genome Institute"/>
            <person name="Ahrendt S."/>
            <person name="Looney B.P."/>
            <person name="Miyauchi S."/>
            <person name="Morin E."/>
            <person name="Drula E."/>
            <person name="Courty P.E."/>
            <person name="Chicoki N."/>
            <person name="Fauchery L."/>
            <person name="Kohler A."/>
            <person name="Kuo A."/>
            <person name="Labutti K."/>
            <person name="Pangilinan J."/>
            <person name="Lipzen A."/>
            <person name="Riley R."/>
            <person name="Andreopoulos W."/>
            <person name="He G."/>
            <person name="Johnson J."/>
            <person name="Barry K.W."/>
            <person name="Grigoriev I.V."/>
            <person name="Nagy L."/>
            <person name="Hibbett D."/>
            <person name="Henrissat B."/>
            <person name="Matheny P.B."/>
            <person name="Labbe J."/>
            <person name="Martin F."/>
        </authorList>
    </citation>
    <scope>NUCLEOTIDE SEQUENCE</scope>
    <source>
        <strain evidence="1">FP105234-sp</strain>
    </source>
</reference>
<dbReference type="Proteomes" id="UP000814033">
    <property type="component" value="Unassembled WGS sequence"/>
</dbReference>
<sequence>MEWIMQMWPSVRAVSLWVFDDEVPDIRVPNTVQSMSLVGNDQINYFMGGTNIPLLRELELKLPTWDAFIERRLHLSGVLPHLRTLRIEGGPPPHQVLTHLTHLEGLIFTELPVDRVDILLPQTLIRVGYHLTRECVLDIHSTLSLEHAKHAGPFCAALRRLPKLQRISVTPHSSTHQVAMFNEVCRDRGIELEMYQDADHFWTGYDPVVLSLVDQREALHGAMPDHGRLIINIPLHRLLSSSQRSQRCLPNVIWVDSNHLVPATTSAVPHICPKPLAYVRGLRISVSAMLSRTPAKTRHLRHVWPALSGGGEFFAGPKPENDG</sequence>
<keyword evidence="2" id="KW-1185">Reference proteome</keyword>
<name>A0ACB8R562_9AGAM</name>
<accession>A0ACB8R562</accession>
<comment type="caution">
    <text evidence="1">The sequence shown here is derived from an EMBL/GenBank/DDBJ whole genome shotgun (WGS) entry which is preliminary data.</text>
</comment>
<organism evidence="1 2">
    <name type="scientific">Auriscalpium vulgare</name>
    <dbReference type="NCBI Taxonomy" id="40419"/>
    <lineage>
        <taxon>Eukaryota</taxon>
        <taxon>Fungi</taxon>
        <taxon>Dikarya</taxon>
        <taxon>Basidiomycota</taxon>
        <taxon>Agaricomycotina</taxon>
        <taxon>Agaricomycetes</taxon>
        <taxon>Russulales</taxon>
        <taxon>Auriscalpiaceae</taxon>
        <taxon>Auriscalpium</taxon>
    </lineage>
</organism>
<reference evidence="1" key="2">
    <citation type="journal article" date="2022" name="New Phytol.">
        <title>Evolutionary transition to the ectomycorrhizal habit in the genomes of a hyperdiverse lineage of mushroom-forming fungi.</title>
        <authorList>
            <person name="Looney B."/>
            <person name="Miyauchi S."/>
            <person name="Morin E."/>
            <person name="Drula E."/>
            <person name="Courty P.E."/>
            <person name="Kohler A."/>
            <person name="Kuo A."/>
            <person name="LaButti K."/>
            <person name="Pangilinan J."/>
            <person name="Lipzen A."/>
            <person name="Riley R."/>
            <person name="Andreopoulos W."/>
            <person name="He G."/>
            <person name="Johnson J."/>
            <person name="Nolan M."/>
            <person name="Tritt A."/>
            <person name="Barry K.W."/>
            <person name="Grigoriev I.V."/>
            <person name="Nagy L.G."/>
            <person name="Hibbett D."/>
            <person name="Henrissat B."/>
            <person name="Matheny P.B."/>
            <person name="Labbe J."/>
            <person name="Martin F.M."/>
        </authorList>
    </citation>
    <scope>NUCLEOTIDE SEQUENCE</scope>
    <source>
        <strain evidence="1">FP105234-sp</strain>
    </source>
</reference>